<evidence type="ECO:0000256" key="3">
    <source>
        <dbReference type="ARBA" id="ARBA00008737"/>
    </source>
</evidence>
<evidence type="ECO:0000256" key="2">
    <source>
        <dbReference type="ARBA" id="ARBA00004696"/>
    </source>
</evidence>
<dbReference type="GO" id="GO:0004425">
    <property type="term" value="F:indole-3-glycerol-phosphate synthase activity"/>
    <property type="evidence" value="ECO:0007669"/>
    <property type="project" value="UniProtKB-UniRule"/>
</dbReference>
<dbReference type="Gene3D" id="3.20.20.70">
    <property type="entry name" value="Aldolase class I"/>
    <property type="match status" value="1"/>
</dbReference>
<evidence type="ECO:0000256" key="1">
    <source>
        <dbReference type="ARBA" id="ARBA00001633"/>
    </source>
</evidence>
<dbReference type="AlphaFoldDB" id="A0A073K6L2"/>
<keyword evidence="8 9" id="KW-0456">Lyase</keyword>
<dbReference type="PANTHER" id="PTHR22854">
    <property type="entry name" value="TRYPTOPHAN BIOSYNTHESIS PROTEIN"/>
    <property type="match status" value="1"/>
</dbReference>
<dbReference type="PANTHER" id="PTHR22854:SF2">
    <property type="entry name" value="INDOLE-3-GLYCEROL-PHOSPHATE SYNTHASE"/>
    <property type="match status" value="1"/>
</dbReference>
<keyword evidence="4 9" id="KW-0028">Amino-acid biosynthesis</keyword>
<dbReference type="SUPFAM" id="SSF51366">
    <property type="entry name" value="Ribulose-phoshate binding barrel"/>
    <property type="match status" value="1"/>
</dbReference>
<comment type="catalytic activity">
    <reaction evidence="1 9">
        <text>1-(2-carboxyphenylamino)-1-deoxy-D-ribulose 5-phosphate + H(+) = (1S,2R)-1-C-(indol-3-yl)glycerol 3-phosphate + CO2 + H2O</text>
        <dbReference type="Rhea" id="RHEA:23476"/>
        <dbReference type="ChEBI" id="CHEBI:15377"/>
        <dbReference type="ChEBI" id="CHEBI:15378"/>
        <dbReference type="ChEBI" id="CHEBI:16526"/>
        <dbReference type="ChEBI" id="CHEBI:58613"/>
        <dbReference type="ChEBI" id="CHEBI:58866"/>
        <dbReference type="EC" id="4.1.1.48"/>
    </reaction>
</comment>
<comment type="caution">
    <text evidence="11">The sequence shown here is derived from an EMBL/GenBank/DDBJ whole genome shotgun (WGS) entry which is preliminary data.</text>
</comment>
<comment type="similarity">
    <text evidence="3 9">Belongs to the TrpC family.</text>
</comment>
<evidence type="ECO:0000256" key="6">
    <source>
        <dbReference type="ARBA" id="ARBA00022822"/>
    </source>
</evidence>
<evidence type="ECO:0000256" key="9">
    <source>
        <dbReference type="HAMAP-Rule" id="MF_00134"/>
    </source>
</evidence>
<evidence type="ECO:0000256" key="8">
    <source>
        <dbReference type="ARBA" id="ARBA00023239"/>
    </source>
</evidence>
<dbReference type="InterPro" id="IPR001468">
    <property type="entry name" value="Indole-3-GlycerolPSynthase_CS"/>
</dbReference>
<comment type="pathway">
    <text evidence="2 9">Amino-acid biosynthesis; L-tryptophan biosynthesis; L-tryptophan from chorismate: step 4/5.</text>
</comment>
<evidence type="ECO:0000259" key="10">
    <source>
        <dbReference type="Pfam" id="PF00218"/>
    </source>
</evidence>
<evidence type="ECO:0000313" key="11">
    <source>
        <dbReference type="EMBL" id="KEK22220.1"/>
    </source>
</evidence>
<keyword evidence="7 9" id="KW-0057">Aromatic amino acid biosynthesis</keyword>
<dbReference type="GO" id="GO:0004640">
    <property type="term" value="F:phosphoribosylanthranilate isomerase activity"/>
    <property type="evidence" value="ECO:0007669"/>
    <property type="project" value="TreeGrafter"/>
</dbReference>
<dbReference type="EMBL" id="JOTM01000037">
    <property type="protein sequence ID" value="KEK22220.1"/>
    <property type="molecule type" value="Genomic_DNA"/>
</dbReference>
<dbReference type="CDD" id="cd00331">
    <property type="entry name" value="IGPS"/>
    <property type="match status" value="1"/>
</dbReference>
<accession>A0A073K6L2</accession>
<dbReference type="eggNOG" id="COG0134">
    <property type="taxonomic scope" value="Bacteria"/>
</dbReference>
<dbReference type="InterPro" id="IPR013785">
    <property type="entry name" value="Aldolase_TIM"/>
</dbReference>
<evidence type="ECO:0000256" key="4">
    <source>
        <dbReference type="ARBA" id="ARBA00022605"/>
    </source>
</evidence>
<reference evidence="11 12" key="1">
    <citation type="submission" date="2014-06" db="EMBL/GenBank/DDBJ databases">
        <title>Draft genome sequence of Bacillus gaemokensis JCM 15801 (MCCC 1A00707).</title>
        <authorList>
            <person name="Lai Q."/>
            <person name="Liu Y."/>
            <person name="Shao Z."/>
        </authorList>
    </citation>
    <scope>NUCLEOTIDE SEQUENCE [LARGE SCALE GENOMIC DNA]</scope>
    <source>
        <strain evidence="11 12">JCM 15801</strain>
    </source>
</reference>
<dbReference type="RefSeq" id="WP_033677898.1">
    <property type="nucleotide sequence ID" value="NZ_JOTM01000037.1"/>
</dbReference>
<dbReference type="UniPathway" id="UPA00035">
    <property type="reaction ID" value="UER00043"/>
</dbReference>
<organism evidence="11 12">
    <name type="scientific">Bacillus gaemokensis</name>
    <dbReference type="NCBI Taxonomy" id="574375"/>
    <lineage>
        <taxon>Bacteria</taxon>
        <taxon>Bacillati</taxon>
        <taxon>Bacillota</taxon>
        <taxon>Bacilli</taxon>
        <taxon>Bacillales</taxon>
        <taxon>Bacillaceae</taxon>
        <taxon>Bacillus</taxon>
        <taxon>Bacillus cereus group</taxon>
    </lineage>
</organism>
<keyword evidence="12" id="KW-1185">Reference proteome</keyword>
<dbReference type="PROSITE" id="PS00614">
    <property type="entry name" value="IGPS"/>
    <property type="match status" value="1"/>
</dbReference>
<evidence type="ECO:0000256" key="5">
    <source>
        <dbReference type="ARBA" id="ARBA00022793"/>
    </source>
</evidence>
<dbReference type="GO" id="GO:0000162">
    <property type="term" value="P:L-tryptophan biosynthetic process"/>
    <property type="evidence" value="ECO:0007669"/>
    <property type="project" value="UniProtKB-UniRule"/>
</dbReference>
<dbReference type="STRING" id="574375.AZF08_12035"/>
<dbReference type="InterPro" id="IPR045186">
    <property type="entry name" value="Indole-3-glycerol_P_synth"/>
</dbReference>
<dbReference type="InterPro" id="IPR013798">
    <property type="entry name" value="Indole-3-glycerol_P_synth_dom"/>
</dbReference>
<dbReference type="Proteomes" id="UP000027778">
    <property type="component" value="Unassembled WGS sequence"/>
</dbReference>
<dbReference type="EC" id="4.1.1.48" evidence="9"/>
<dbReference type="NCBIfam" id="NF001371">
    <property type="entry name" value="PRK00278.1-3"/>
    <property type="match status" value="1"/>
</dbReference>
<dbReference type="Pfam" id="PF00218">
    <property type="entry name" value="IGPS"/>
    <property type="match status" value="1"/>
</dbReference>
<sequence length="253" mass="28216">MGTILETIVQQKKIEVEELYKTYTPVKSNRKPYSLVEALDHFTVIAEVKRASPSKGDINLHVDVTKQVQTYEECGAGAISILTDGQFFKGAFHDLETARAHSNIPLLCKDFMIDKIQIDRAYEAGADLILLIVAALPEQKLRELYKYVNEIGLEAIVEVHNEAELEVAMELKPHVIGINNRNLKTFEVDLSITEKLGKRLNEENVLWISESGIHTKEDIVRVRGAGAKGILVGEALMTADSIGDFFHSLKVTS</sequence>
<dbReference type="OrthoDB" id="9804217at2"/>
<protein>
    <recommendedName>
        <fullName evidence="9">Indole-3-glycerol phosphate synthase</fullName>
        <shortName evidence="9">IGPS</shortName>
        <ecNumber evidence="9">4.1.1.48</ecNumber>
    </recommendedName>
</protein>
<proteinExistence type="inferred from homology"/>
<dbReference type="FunFam" id="3.20.20.70:FF:000024">
    <property type="entry name" value="Indole-3-glycerol phosphate synthase"/>
    <property type="match status" value="1"/>
</dbReference>
<dbReference type="HAMAP" id="MF_00134_B">
    <property type="entry name" value="IGPS_B"/>
    <property type="match status" value="1"/>
</dbReference>
<name>A0A073K6L2_9BACI</name>
<feature type="domain" description="Indole-3-glycerol phosphate synthase" evidence="10">
    <location>
        <begin position="5"/>
        <end position="248"/>
    </location>
</feature>
<keyword evidence="6 9" id="KW-0822">Tryptophan biosynthesis</keyword>
<evidence type="ECO:0000313" key="12">
    <source>
        <dbReference type="Proteomes" id="UP000027778"/>
    </source>
</evidence>
<dbReference type="InterPro" id="IPR011060">
    <property type="entry name" value="RibuloseP-bd_barrel"/>
</dbReference>
<evidence type="ECO:0000256" key="7">
    <source>
        <dbReference type="ARBA" id="ARBA00023141"/>
    </source>
</evidence>
<dbReference type="NCBIfam" id="NF001377">
    <property type="entry name" value="PRK00278.2-4"/>
    <property type="match status" value="1"/>
</dbReference>
<gene>
    <name evidence="9" type="primary">trpC</name>
    <name evidence="11" type="ORF">BAGA_20580</name>
</gene>
<keyword evidence="5 9" id="KW-0210">Decarboxylase</keyword>